<dbReference type="SUPFAM" id="SSF50729">
    <property type="entry name" value="PH domain-like"/>
    <property type="match status" value="2"/>
</dbReference>
<dbReference type="PROSITE" id="PS51064">
    <property type="entry name" value="IRS_PTB"/>
    <property type="match status" value="1"/>
</dbReference>
<dbReference type="AlphaFoldDB" id="A0AAW1BNT2"/>
<keyword evidence="3" id="KW-1185">Reference proteome</keyword>
<dbReference type="InterPro" id="IPR002404">
    <property type="entry name" value="IRS_PTB"/>
</dbReference>
<proteinExistence type="predicted"/>
<reference evidence="2 3" key="1">
    <citation type="journal article" date="2024" name="Proc. Natl. Acad. Sci. U.S.A.">
        <title>The genetic regulatory architecture and epigenomic basis for age-related changes in rattlesnake venom.</title>
        <authorList>
            <person name="Hogan M.P."/>
            <person name="Holding M.L."/>
            <person name="Nystrom G.S."/>
            <person name="Colston T.J."/>
            <person name="Bartlett D.A."/>
            <person name="Mason A.J."/>
            <person name="Ellsworth S.A."/>
            <person name="Rautsaw R.M."/>
            <person name="Lawrence K.C."/>
            <person name="Strickland J.L."/>
            <person name="He B."/>
            <person name="Fraser P."/>
            <person name="Margres M.J."/>
            <person name="Gilbert D.M."/>
            <person name="Gibbs H.L."/>
            <person name="Parkinson C.L."/>
            <person name="Rokyta D.R."/>
        </authorList>
    </citation>
    <scope>NUCLEOTIDE SEQUENCE [LARGE SCALE GENOMIC DNA]</scope>
    <source>
        <strain evidence="2">DRR0105</strain>
    </source>
</reference>
<evidence type="ECO:0000313" key="2">
    <source>
        <dbReference type="EMBL" id="KAK9403436.1"/>
    </source>
</evidence>
<dbReference type="PANTHER" id="PTHR21258:SF43">
    <property type="entry name" value="DOCKING PROTEIN 6"/>
    <property type="match status" value="1"/>
</dbReference>
<dbReference type="Pfam" id="PF02174">
    <property type="entry name" value="IRS"/>
    <property type="match status" value="1"/>
</dbReference>
<protein>
    <submittedName>
        <fullName evidence="2">Docking protein 6</fullName>
    </submittedName>
</protein>
<feature type="domain" description="IRS-type PTB" evidence="1">
    <location>
        <begin position="62"/>
        <end position="167"/>
    </location>
</feature>
<dbReference type="FunFam" id="2.30.29.30:FF:000082">
    <property type="entry name" value="Docking protein 5"/>
    <property type="match status" value="1"/>
</dbReference>
<dbReference type="GO" id="GO:0005737">
    <property type="term" value="C:cytoplasm"/>
    <property type="evidence" value="ECO:0007669"/>
    <property type="project" value="TreeGrafter"/>
</dbReference>
<dbReference type="EMBL" id="JAOTOJ010000003">
    <property type="protein sequence ID" value="KAK9403436.1"/>
    <property type="molecule type" value="Genomic_DNA"/>
</dbReference>
<dbReference type="GO" id="GO:0007169">
    <property type="term" value="P:cell surface receptor protein tyrosine kinase signaling pathway"/>
    <property type="evidence" value="ECO:0007669"/>
    <property type="project" value="TreeGrafter"/>
</dbReference>
<dbReference type="SMART" id="SM01244">
    <property type="entry name" value="IRS"/>
    <property type="match status" value="1"/>
</dbReference>
<organism evidence="2 3">
    <name type="scientific">Crotalus adamanteus</name>
    <name type="common">Eastern diamondback rattlesnake</name>
    <dbReference type="NCBI Taxonomy" id="8729"/>
    <lineage>
        <taxon>Eukaryota</taxon>
        <taxon>Metazoa</taxon>
        <taxon>Chordata</taxon>
        <taxon>Craniata</taxon>
        <taxon>Vertebrata</taxon>
        <taxon>Euteleostomi</taxon>
        <taxon>Lepidosauria</taxon>
        <taxon>Squamata</taxon>
        <taxon>Bifurcata</taxon>
        <taxon>Unidentata</taxon>
        <taxon>Episquamata</taxon>
        <taxon>Toxicofera</taxon>
        <taxon>Serpentes</taxon>
        <taxon>Colubroidea</taxon>
        <taxon>Viperidae</taxon>
        <taxon>Crotalinae</taxon>
        <taxon>Crotalus</taxon>
    </lineage>
</organism>
<dbReference type="PANTHER" id="PTHR21258">
    <property type="entry name" value="DOCKING PROTEIN RELATED"/>
    <property type="match status" value="1"/>
</dbReference>
<dbReference type="InterPro" id="IPR011993">
    <property type="entry name" value="PH-like_dom_sf"/>
</dbReference>
<dbReference type="InterPro" id="IPR050996">
    <property type="entry name" value="Docking_Protein_DOK"/>
</dbReference>
<evidence type="ECO:0000313" key="3">
    <source>
        <dbReference type="Proteomes" id="UP001474421"/>
    </source>
</evidence>
<accession>A0AAW1BNT2</accession>
<dbReference type="CDD" id="cd13164">
    <property type="entry name" value="PTB_DOK4_DOK5_DOK6"/>
    <property type="match status" value="1"/>
</dbReference>
<name>A0AAW1BNT2_CROAD</name>
<dbReference type="SMART" id="SM00310">
    <property type="entry name" value="PTBI"/>
    <property type="match status" value="1"/>
</dbReference>
<gene>
    <name evidence="2" type="ORF">NXF25_008263</name>
</gene>
<dbReference type="Gene3D" id="2.30.29.30">
    <property type="entry name" value="Pleckstrin-homology domain (PH domain)/Phosphotyrosine-binding domain (PTB)"/>
    <property type="match status" value="1"/>
</dbReference>
<dbReference type="Proteomes" id="UP001474421">
    <property type="component" value="Unassembled WGS sequence"/>
</dbReference>
<comment type="caution">
    <text evidence="2">The sequence shown here is derived from an EMBL/GenBank/DDBJ whole genome shotgun (WGS) entry which is preliminary data.</text>
</comment>
<evidence type="ECO:0000259" key="1">
    <source>
        <dbReference type="PROSITE" id="PS51064"/>
    </source>
</evidence>
<sequence>MPRETKKHAVAIIFHDKTSKTFACESELEAEEWCKHLCIECLGTRLNDISLGEPDLLAAGVQREQNERFNVYLMPTPNLDIYGECTMQITHENIYLWDIHNAKVKLVMWPLSSLRRYGRDSTWFTFESGRMCDTGEGLFTFQTREGEMIYQKVHSATLAIAEQHERLMMEMEQKARLQTSLSEPMTLPKSISLPRSAYWHHITRQNSMGEIYSLQGHSLAKVARAQTFPSYTSEQSEEHEPRLSLSSSYGFSYSSDLVQ</sequence>